<keyword evidence="1 3" id="KW-0689">Ribosomal protein</keyword>
<sequence length="135" mass="15242">MLKIRLQRIGRVHEPSFRLVLTDSKNSTKSGRFKEVLGSYDPRKSTDSIDAERIKHWLSTGANPTDTVHNLLVKHRIINAKKINVSAKSKKAPVTKVENKVVQKEMPEKTSVPEEVPVLAEDVTMKVVTEEEKTV</sequence>
<evidence type="ECO:0000256" key="2">
    <source>
        <dbReference type="ARBA" id="ARBA00023274"/>
    </source>
</evidence>
<dbReference type="PANTHER" id="PTHR12919">
    <property type="entry name" value="30S RIBOSOMAL PROTEIN S16"/>
    <property type="match status" value="1"/>
</dbReference>
<dbReference type="Pfam" id="PF00886">
    <property type="entry name" value="Ribosomal_S16"/>
    <property type="match status" value="1"/>
</dbReference>
<name>A0A1G2TFJ1_9BACT</name>
<dbReference type="Gene3D" id="3.30.1320.10">
    <property type="match status" value="1"/>
</dbReference>
<dbReference type="InterPro" id="IPR023803">
    <property type="entry name" value="Ribosomal_bS16_dom_sf"/>
</dbReference>
<dbReference type="NCBIfam" id="TIGR00002">
    <property type="entry name" value="S16"/>
    <property type="match status" value="1"/>
</dbReference>
<accession>A0A1G2TFJ1</accession>
<dbReference type="SUPFAM" id="SSF54565">
    <property type="entry name" value="Ribosomal protein S16"/>
    <property type="match status" value="1"/>
</dbReference>
<protein>
    <recommendedName>
        <fullName evidence="3">Small ribosomal subunit protein bS16</fullName>
    </recommendedName>
</protein>
<comment type="similarity">
    <text evidence="3">Belongs to the bacterial ribosomal protein bS16 family.</text>
</comment>
<reference evidence="4 5" key="1">
    <citation type="journal article" date="2016" name="Nat. Commun.">
        <title>Thousands of microbial genomes shed light on interconnected biogeochemical processes in an aquifer system.</title>
        <authorList>
            <person name="Anantharaman K."/>
            <person name="Brown C.T."/>
            <person name="Hug L.A."/>
            <person name="Sharon I."/>
            <person name="Castelle C.J."/>
            <person name="Probst A.J."/>
            <person name="Thomas B.C."/>
            <person name="Singh A."/>
            <person name="Wilkins M.J."/>
            <person name="Karaoz U."/>
            <person name="Brodie E.L."/>
            <person name="Williams K.H."/>
            <person name="Hubbard S.S."/>
            <person name="Banfield J.F."/>
        </authorList>
    </citation>
    <scope>NUCLEOTIDE SEQUENCE [LARGE SCALE GENOMIC DNA]</scope>
</reference>
<evidence type="ECO:0000313" key="4">
    <source>
        <dbReference type="EMBL" id="OHA96046.1"/>
    </source>
</evidence>
<proteinExistence type="inferred from homology"/>
<dbReference type="GO" id="GO:0005737">
    <property type="term" value="C:cytoplasm"/>
    <property type="evidence" value="ECO:0007669"/>
    <property type="project" value="UniProtKB-ARBA"/>
</dbReference>
<dbReference type="HAMAP" id="MF_00385">
    <property type="entry name" value="Ribosomal_bS16"/>
    <property type="match status" value="1"/>
</dbReference>
<dbReference type="InterPro" id="IPR000307">
    <property type="entry name" value="Ribosomal_bS16"/>
</dbReference>
<dbReference type="GO" id="GO:0015935">
    <property type="term" value="C:small ribosomal subunit"/>
    <property type="evidence" value="ECO:0007669"/>
    <property type="project" value="TreeGrafter"/>
</dbReference>
<keyword evidence="2 3" id="KW-0687">Ribonucleoprotein</keyword>
<dbReference type="EMBL" id="MHVR01000012">
    <property type="protein sequence ID" value="OHA96046.1"/>
    <property type="molecule type" value="Genomic_DNA"/>
</dbReference>
<gene>
    <name evidence="3" type="primary">rpsP</name>
    <name evidence="4" type="ORF">A3C70_01280</name>
</gene>
<dbReference type="GO" id="GO:0006412">
    <property type="term" value="P:translation"/>
    <property type="evidence" value="ECO:0007669"/>
    <property type="project" value="UniProtKB-UniRule"/>
</dbReference>
<dbReference type="GO" id="GO:0003735">
    <property type="term" value="F:structural constituent of ribosome"/>
    <property type="evidence" value="ECO:0007669"/>
    <property type="project" value="InterPro"/>
</dbReference>
<evidence type="ECO:0000256" key="3">
    <source>
        <dbReference type="HAMAP-Rule" id="MF_00385"/>
    </source>
</evidence>
<dbReference type="Proteomes" id="UP000178175">
    <property type="component" value="Unassembled WGS sequence"/>
</dbReference>
<dbReference type="AlphaFoldDB" id="A0A1G2TFJ1"/>
<evidence type="ECO:0000256" key="1">
    <source>
        <dbReference type="ARBA" id="ARBA00022980"/>
    </source>
</evidence>
<evidence type="ECO:0000313" key="5">
    <source>
        <dbReference type="Proteomes" id="UP000178175"/>
    </source>
</evidence>
<comment type="caution">
    <text evidence="4">The sequence shown here is derived from an EMBL/GenBank/DDBJ whole genome shotgun (WGS) entry which is preliminary data.</text>
</comment>
<dbReference type="PANTHER" id="PTHR12919:SF20">
    <property type="entry name" value="SMALL RIBOSOMAL SUBUNIT PROTEIN BS16M"/>
    <property type="match status" value="1"/>
</dbReference>
<organism evidence="4 5">
    <name type="scientific">Candidatus Zambryskibacteria bacterium RIFCSPHIGHO2_02_FULL_43_14</name>
    <dbReference type="NCBI Taxonomy" id="1802748"/>
    <lineage>
        <taxon>Bacteria</taxon>
        <taxon>Candidatus Zambryskiibacteriota</taxon>
    </lineage>
</organism>